<dbReference type="AlphaFoldDB" id="A0ABD1ZIA6"/>
<comment type="caution">
    <text evidence="1">The sequence shown here is derived from an EMBL/GenBank/DDBJ whole genome shotgun (WGS) entry which is preliminary data.</text>
</comment>
<dbReference type="EMBL" id="JBHFFA010000001">
    <property type="protein sequence ID" value="KAL2651055.1"/>
    <property type="molecule type" value="Genomic_DNA"/>
</dbReference>
<organism evidence="1 2">
    <name type="scientific">Riccia fluitans</name>
    <dbReference type="NCBI Taxonomy" id="41844"/>
    <lineage>
        <taxon>Eukaryota</taxon>
        <taxon>Viridiplantae</taxon>
        <taxon>Streptophyta</taxon>
        <taxon>Embryophyta</taxon>
        <taxon>Marchantiophyta</taxon>
        <taxon>Marchantiopsida</taxon>
        <taxon>Marchantiidae</taxon>
        <taxon>Marchantiales</taxon>
        <taxon>Ricciaceae</taxon>
        <taxon>Riccia</taxon>
    </lineage>
</organism>
<evidence type="ECO:0000313" key="2">
    <source>
        <dbReference type="Proteomes" id="UP001605036"/>
    </source>
</evidence>
<proteinExistence type="predicted"/>
<keyword evidence="2" id="KW-1185">Reference proteome</keyword>
<dbReference type="Proteomes" id="UP001605036">
    <property type="component" value="Unassembled WGS sequence"/>
</dbReference>
<reference evidence="1 2" key="1">
    <citation type="submission" date="2024-09" db="EMBL/GenBank/DDBJ databases">
        <title>Chromosome-scale assembly of Riccia fluitans.</title>
        <authorList>
            <person name="Paukszto L."/>
            <person name="Sawicki J."/>
            <person name="Karawczyk K."/>
            <person name="Piernik-Szablinska J."/>
            <person name="Szczecinska M."/>
            <person name="Mazdziarz M."/>
        </authorList>
    </citation>
    <scope>NUCLEOTIDE SEQUENCE [LARGE SCALE GENOMIC DNA]</scope>
    <source>
        <strain evidence="1">Rf_01</strain>
        <tissue evidence="1">Aerial parts of the thallus</tissue>
    </source>
</reference>
<evidence type="ECO:0000313" key="1">
    <source>
        <dbReference type="EMBL" id="KAL2651055.1"/>
    </source>
</evidence>
<name>A0ABD1ZIA6_9MARC</name>
<sequence length="93" mass="11202">MSRSSSFKSFKHRYVDDELFIRFRVFQNLDRLYGESSKFSSRYFLARDFLRTSAIWTLGTIEYEFLRDFRLSTAQCELFSSAWNGIYSWGYVV</sequence>
<accession>A0ABD1ZIA6</accession>
<protein>
    <submittedName>
        <fullName evidence="1">Uncharacterized protein</fullName>
    </submittedName>
</protein>
<gene>
    <name evidence="1" type="ORF">R1flu_019183</name>
</gene>